<dbReference type="Proteomes" id="UP000319792">
    <property type="component" value="Unassembled WGS sequence"/>
</dbReference>
<evidence type="ECO:0000259" key="3">
    <source>
        <dbReference type="PROSITE" id="PS50937"/>
    </source>
</evidence>
<sequence>MRLSELSAETGVSTASLKYYLRESLLRPGETITRTQAEYGPAHVDRVRLIRALVESGGLSLARVRSVLDALDSPTVPRTELLGVAQEALTEGTDFDEDPDWTAAAAAFIEHRGWRIQDGDVLLPQLGAQLKALTETCDVGTTATLDGWADAAERIAATDLETLTGDDAQALRTAIVGTVLSDRVLQTLRRLAQQNRTAMLFAARAGAAQGEGALSETTRAGAAAPDDSDQ</sequence>
<organism evidence="4 5">
    <name type="scientific">Tsukamurella sputi</name>
    <dbReference type="NCBI Taxonomy" id="2591848"/>
    <lineage>
        <taxon>Bacteria</taxon>
        <taxon>Bacillati</taxon>
        <taxon>Actinomycetota</taxon>
        <taxon>Actinomycetes</taxon>
        <taxon>Mycobacteriales</taxon>
        <taxon>Tsukamurellaceae</taxon>
        <taxon>Tsukamurella</taxon>
    </lineage>
</organism>
<dbReference type="PRINTS" id="PR00040">
    <property type="entry name" value="HTHMERR"/>
</dbReference>
<keyword evidence="1" id="KW-0238">DNA-binding</keyword>
<keyword evidence="5" id="KW-1185">Reference proteome</keyword>
<dbReference type="PROSITE" id="PS50937">
    <property type="entry name" value="HTH_MERR_2"/>
    <property type="match status" value="1"/>
</dbReference>
<feature type="region of interest" description="Disordered" evidence="2">
    <location>
        <begin position="209"/>
        <end position="230"/>
    </location>
</feature>
<accession>A0A5C5RFU8</accession>
<dbReference type="InterPro" id="IPR047057">
    <property type="entry name" value="MerR_fam"/>
</dbReference>
<dbReference type="GO" id="GO:0003700">
    <property type="term" value="F:DNA-binding transcription factor activity"/>
    <property type="evidence" value="ECO:0007669"/>
    <property type="project" value="InterPro"/>
</dbReference>
<evidence type="ECO:0000313" key="5">
    <source>
        <dbReference type="Proteomes" id="UP000319792"/>
    </source>
</evidence>
<dbReference type="Gene3D" id="1.10.1660.10">
    <property type="match status" value="1"/>
</dbReference>
<comment type="caution">
    <text evidence="4">The sequence shown here is derived from an EMBL/GenBank/DDBJ whole genome shotgun (WGS) entry which is preliminary data.</text>
</comment>
<proteinExistence type="predicted"/>
<protein>
    <submittedName>
        <fullName evidence="4">MerR family transcriptional regulator</fullName>
    </submittedName>
</protein>
<feature type="domain" description="HTH merR-type" evidence="3">
    <location>
        <begin position="1"/>
        <end position="70"/>
    </location>
</feature>
<evidence type="ECO:0000256" key="1">
    <source>
        <dbReference type="ARBA" id="ARBA00023125"/>
    </source>
</evidence>
<evidence type="ECO:0000313" key="4">
    <source>
        <dbReference type="EMBL" id="TWS21826.1"/>
    </source>
</evidence>
<dbReference type="PANTHER" id="PTHR30204:SF98">
    <property type="entry name" value="HTH-TYPE TRANSCRIPTIONAL REGULATOR ADHR"/>
    <property type="match status" value="1"/>
</dbReference>
<dbReference type="PANTHER" id="PTHR30204">
    <property type="entry name" value="REDOX-CYCLING DRUG-SENSING TRANSCRIPTIONAL ACTIVATOR SOXR"/>
    <property type="match status" value="1"/>
</dbReference>
<dbReference type="CDD" id="cd04780">
    <property type="entry name" value="HTH_MerR-like_sg5"/>
    <property type="match status" value="1"/>
</dbReference>
<dbReference type="RefSeq" id="WP_146437701.1">
    <property type="nucleotide sequence ID" value="NZ_VIGV01000015.1"/>
</dbReference>
<dbReference type="InterPro" id="IPR009061">
    <property type="entry name" value="DNA-bd_dom_put_sf"/>
</dbReference>
<dbReference type="SUPFAM" id="SSF46955">
    <property type="entry name" value="Putative DNA-binding domain"/>
    <property type="match status" value="1"/>
</dbReference>
<dbReference type="AlphaFoldDB" id="A0A5C5RFU8"/>
<gene>
    <name evidence="4" type="ORF">FK268_22560</name>
</gene>
<dbReference type="SMART" id="SM00422">
    <property type="entry name" value="HTH_MERR"/>
    <property type="match status" value="1"/>
</dbReference>
<dbReference type="InterPro" id="IPR000551">
    <property type="entry name" value="MerR-type_HTH_dom"/>
</dbReference>
<reference evidence="4 5" key="2">
    <citation type="submission" date="2019-08" db="EMBL/GenBank/DDBJ databases">
        <title>Tsukamurella conjunctivitidis sp. nov., Tsukamurella assacharolytica sp. nov. and Tsukamurella sputae sp. nov. isolated from patients with conjunctivitis, bacteraemia (lymphoma) and respiratory infection (sputum) in Hong Kong.</title>
        <authorList>
            <person name="Fok K.M.N."/>
            <person name="Fong J.Y.H."/>
        </authorList>
    </citation>
    <scope>NUCLEOTIDE SEQUENCE [LARGE SCALE GENOMIC DNA]</scope>
    <source>
        <strain evidence="4 5">HKU70</strain>
    </source>
</reference>
<name>A0A5C5RFU8_9ACTN</name>
<evidence type="ECO:0000256" key="2">
    <source>
        <dbReference type="SAM" id="MobiDB-lite"/>
    </source>
</evidence>
<dbReference type="Pfam" id="PF13411">
    <property type="entry name" value="MerR_1"/>
    <property type="match status" value="1"/>
</dbReference>
<dbReference type="GO" id="GO:0003677">
    <property type="term" value="F:DNA binding"/>
    <property type="evidence" value="ECO:0007669"/>
    <property type="project" value="UniProtKB-KW"/>
</dbReference>
<reference evidence="4 5" key="1">
    <citation type="submission" date="2019-06" db="EMBL/GenBank/DDBJ databases">
        <authorList>
            <person name="Teng J.L.L."/>
            <person name="Lee H.H."/>
            <person name="Lau S.K.P."/>
            <person name="Woo P.C.Y."/>
        </authorList>
    </citation>
    <scope>NUCLEOTIDE SEQUENCE [LARGE SCALE GENOMIC DNA]</scope>
    <source>
        <strain evidence="4 5">HKU70</strain>
    </source>
</reference>
<dbReference type="EMBL" id="VIGV01000015">
    <property type="protein sequence ID" value="TWS21826.1"/>
    <property type="molecule type" value="Genomic_DNA"/>
</dbReference>
<dbReference type="OrthoDB" id="5242095at2"/>